<dbReference type="EMBL" id="BPLQ01002838">
    <property type="protein sequence ID" value="GIX95953.1"/>
    <property type="molecule type" value="Genomic_DNA"/>
</dbReference>
<protein>
    <submittedName>
        <fullName evidence="1">Uncharacterized protein</fullName>
    </submittedName>
</protein>
<keyword evidence="2" id="KW-1185">Reference proteome</keyword>
<proteinExistence type="predicted"/>
<name>A0AAV4PG32_9ARAC</name>
<evidence type="ECO:0000313" key="2">
    <source>
        <dbReference type="Proteomes" id="UP001054837"/>
    </source>
</evidence>
<organism evidence="1 2">
    <name type="scientific">Caerostris darwini</name>
    <dbReference type="NCBI Taxonomy" id="1538125"/>
    <lineage>
        <taxon>Eukaryota</taxon>
        <taxon>Metazoa</taxon>
        <taxon>Ecdysozoa</taxon>
        <taxon>Arthropoda</taxon>
        <taxon>Chelicerata</taxon>
        <taxon>Arachnida</taxon>
        <taxon>Araneae</taxon>
        <taxon>Araneomorphae</taxon>
        <taxon>Entelegynae</taxon>
        <taxon>Araneoidea</taxon>
        <taxon>Araneidae</taxon>
        <taxon>Caerostris</taxon>
    </lineage>
</organism>
<evidence type="ECO:0000313" key="1">
    <source>
        <dbReference type="EMBL" id="GIX95953.1"/>
    </source>
</evidence>
<dbReference type="AlphaFoldDB" id="A0AAV4PG32"/>
<dbReference type="Proteomes" id="UP001054837">
    <property type="component" value="Unassembled WGS sequence"/>
</dbReference>
<reference evidence="1 2" key="1">
    <citation type="submission" date="2021-06" db="EMBL/GenBank/DDBJ databases">
        <title>Caerostris darwini draft genome.</title>
        <authorList>
            <person name="Kono N."/>
            <person name="Arakawa K."/>
        </authorList>
    </citation>
    <scope>NUCLEOTIDE SEQUENCE [LARGE SCALE GENOMIC DNA]</scope>
</reference>
<gene>
    <name evidence="1" type="ORF">CDAR_589861</name>
</gene>
<sequence>MGENRREISISRQPGDSISLISLFHSFGNHLKHMECVPNVTRELCLEVRRLQKTSILSCQLKGMNLLLPQTRGSPQKSVVRHLGERLYAWSPCSVDSIVQISPSGPFSMVS</sequence>
<comment type="caution">
    <text evidence="1">The sequence shown here is derived from an EMBL/GenBank/DDBJ whole genome shotgun (WGS) entry which is preliminary data.</text>
</comment>
<accession>A0AAV4PG32</accession>